<dbReference type="Proteomes" id="UP000565205">
    <property type="component" value="Unassembled WGS sequence"/>
</dbReference>
<dbReference type="AlphaFoldDB" id="A0A839UYJ5"/>
<reference evidence="3 5" key="1">
    <citation type="submission" date="2020-06" db="EMBL/GenBank/DDBJ databases">
        <title>Description of novel acetic acid bacteria.</title>
        <authorList>
            <person name="Sombolestani A."/>
        </authorList>
    </citation>
    <scope>NUCLEOTIDE SEQUENCE [LARGE SCALE GENOMIC DNA]</scope>
    <source>
        <strain evidence="3 5">LMG 26838</strain>
    </source>
</reference>
<gene>
    <name evidence="2" type="ORF">FHR90_003283</name>
    <name evidence="3" type="ORF">HUK83_04590</name>
</gene>
<dbReference type="RefSeq" id="WP_176622452.1">
    <property type="nucleotide sequence ID" value="NZ_JABXXQ010000051.1"/>
</dbReference>
<proteinExistence type="predicted"/>
<comment type="caution">
    <text evidence="2">The sequence shown here is derived from an EMBL/GenBank/DDBJ whole genome shotgun (WGS) entry which is preliminary data.</text>
</comment>
<reference evidence="2 4" key="2">
    <citation type="submission" date="2020-08" db="EMBL/GenBank/DDBJ databases">
        <title>Genomic Encyclopedia of Type Strains, Phase III (KMG-III): the genomes of soil and plant-associated and newly described type strains.</title>
        <authorList>
            <person name="Whitman W."/>
        </authorList>
    </citation>
    <scope>NUCLEOTIDE SEQUENCE [LARGE SCALE GENOMIC DNA]</scope>
    <source>
        <strain evidence="2 4">CECT 8088</strain>
    </source>
</reference>
<evidence type="ECO:0000256" key="1">
    <source>
        <dbReference type="SAM" id="MobiDB-lite"/>
    </source>
</evidence>
<dbReference type="SUPFAM" id="SSF56300">
    <property type="entry name" value="Metallo-dependent phosphatases"/>
    <property type="match status" value="1"/>
</dbReference>
<name>A0A839UYJ5_9PROT</name>
<dbReference type="InterPro" id="IPR029052">
    <property type="entry name" value="Metallo-depent_PP-like"/>
</dbReference>
<feature type="region of interest" description="Disordered" evidence="1">
    <location>
        <begin position="136"/>
        <end position="156"/>
    </location>
</feature>
<organism evidence="2 4">
    <name type="scientific">Endobacter medicaginis</name>
    <dbReference type="NCBI Taxonomy" id="1181271"/>
    <lineage>
        <taxon>Bacteria</taxon>
        <taxon>Pseudomonadati</taxon>
        <taxon>Pseudomonadota</taxon>
        <taxon>Alphaproteobacteria</taxon>
        <taxon>Acetobacterales</taxon>
        <taxon>Acetobacteraceae</taxon>
        <taxon>Endobacter</taxon>
    </lineage>
</organism>
<accession>A0A839UYJ5</accession>
<evidence type="ECO:0000313" key="3">
    <source>
        <dbReference type="EMBL" id="NVN29614.1"/>
    </source>
</evidence>
<evidence type="ECO:0000313" key="2">
    <source>
        <dbReference type="EMBL" id="MBB3175428.1"/>
    </source>
</evidence>
<dbReference type="Proteomes" id="UP000557688">
    <property type="component" value="Unassembled WGS sequence"/>
</dbReference>
<sequence length="450" mass="49295">MNRQQTTLQDYSAQELDAMHQQLGGWDAVAAHLGVSGRTLSRYRAGLSAVEAPVEQVSAPATAVSTDLTDLVAQLAAAMSAQSAATQQLLLKISGNGAVVEPVRKPVTQKPVAAQRPAAQATKADVPVFDRLQAAKRRAAKHHPTDQKDLDSEYVGPLGDGRPYAGEIFGVSKKRRPRIGATPVTSPRTTLVIGDSHFHPAITPLTMRAMTLVSLHAAAIQPEHLVHIGDGGDWSSVCRHVRNDTWKAREKPSLRQDLDCFRENWIQLNRALDEHGVAVGKRNYCWGNHDAWLSTFEDDHPELKGLATGELSEILRDSGWSATDYGEYYFIGGVAYTHVPLNGMGRPVGGQTGENTVAMQSSRDTVFGHTHRYAMARRPRMDGVIGTTLNCGSSMPEYYVGEYAQLSQGRALDYGVLEVVDFDCRIQSHRFVTMRELEARYGADADRRLA</sequence>
<evidence type="ECO:0000313" key="4">
    <source>
        <dbReference type="Proteomes" id="UP000557688"/>
    </source>
</evidence>
<dbReference type="EMBL" id="JABXXQ010000051">
    <property type="protein sequence ID" value="NVN29614.1"/>
    <property type="molecule type" value="Genomic_DNA"/>
</dbReference>
<dbReference type="EMBL" id="JACHXV010000031">
    <property type="protein sequence ID" value="MBB3175428.1"/>
    <property type="molecule type" value="Genomic_DNA"/>
</dbReference>
<evidence type="ECO:0008006" key="6">
    <source>
        <dbReference type="Google" id="ProtNLM"/>
    </source>
</evidence>
<evidence type="ECO:0000313" key="5">
    <source>
        <dbReference type="Proteomes" id="UP000565205"/>
    </source>
</evidence>
<keyword evidence="4" id="KW-1185">Reference proteome</keyword>
<protein>
    <recommendedName>
        <fullName evidence="6">Calcineurin-like phosphoesterase domain-containing protein</fullName>
    </recommendedName>
</protein>